<dbReference type="Proteomes" id="UP000007264">
    <property type="component" value="Unassembled WGS sequence"/>
</dbReference>
<evidence type="ECO:0000313" key="1">
    <source>
        <dbReference type="EMBL" id="EIE24066.1"/>
    </source>
</evidence>
<protein>
    <submittedName>
        <fullName evidence="1">Uncharacterized protein</fullName>
    </submittedName>
</protein>
<name>I0Z097_COCSC</name>
<evidence type="ECO:0000313" key="2">
    <source>
        <dbReference type="Proteomes" id="UP000007264"/>
    </source>
</evidence>
<sequence length="63" mass="6709">MIKVLAASCTCSADNFAAWSPANIYFGAGILCCEASVWGPQCACGRMVTMRIVFEVSANVCRL</sequence>
<dbReference type="RefSeq" id="XP_005648610.1">
    <property type="nucleotide sequence ID" value="XM_005648553.1"/>
</dbReference>
<comment type="caution">
    <text evidence="1">The sequence shown here is derived from an EMBL/GenBank/DDBJ whole genome shotgun (WGS) entry which is preliminary data.</text>
</comment>
<dbReference type="EMBL" id="AGSI01000006">
    <property type="protein sequence ID" value="EIE24066.1"/>
    <property type="molecule type" value="Genomic_DNA"/>
</dbReference>
<dbReference type="GeneID" id="17042064"/>
<proteinExistence type="predicted"/>
<dbReference type="KEGG" id="csl:COCSUDRAFT_32960"/>
<reference evidence="1 2" key="1">
    <citation type="journal article" date="2012" name="Genome Biol.">
        <title>The genome of the polar eukaryotic microalga coccomyxa subellipsoidea reveals traits of cold adaptation.</title>
        <authorList>
            <person name="Blanc G."/>
            <person name="Agarkova I."/>
            <person name="Grimwood J."/>
            <person name="Kuo A."/>
            <person name="Brueggeman A."/>
            <person name="Dunigan D."/>
            <person name="Gurnon J."/>
            <person name="Ladunga I."/>
            <person name="Lindquist E."/>
            <person name="Lucas S."/>
            <person name="Pangilinan J."/>
            <person name="Proschold T."/>
            <person name="Salamov A."/>
            <person name="Schmutz J."/>
            <person name="Weeks D."/>
            <person name="Yamada T."/>
            <person name="Claverie J.M."/>
            <person name="Grigoriev I."/>
            <person name="Van Etten J."/>
            <person name="Lomsadze A."/>
            <person name="Borodovsky M."/>
        </authorList>
    </citation>
    <scope>NUCLEOTIDE SEQUENCE [LARGE SCALE GENOMIC DNA]</scope>
    <source>
        <strain evidence="1 2">C-169</strain>
    </source>
</reference>
<dbReference type="AlphaFoldDB" id="I0Z097"/>
<organism evidence="1 2">
    <name type="scientific">Coccomyxa subellipsoidea (strain C-169)</name>
    <name type="common">Green microalga</name>
    <dbReference type="NCBI Taxonomy" id="574566"/>
    <lineage>
        <taxon>Eukaryota</taxon>
        <taxon>Viridiplantae</taxon>
        <taxon>Chlorophyta</taxon>
        <taxon>core chlorophytes</taxon>
        <taxon>Trebouxiophyceae</taxon>
        <taxon>Trebouxiophyceae incertae sedis</taxon>
        <taxon>Coccomyxaceae</taxon>
        <taxon>Coccomyxa</taxon>
        <taxon>Coccomyxa subellipsoidea</taxon>
    </lineage>
</organism>
<gene>
    <name evidence="1" type="ORF">COCSUDRAFT_32960</name>
</gene>
<accession>I0Z097</accession>
<keyword evidence="2" id="KW-1185">Reference proteome</keyword>